<evidence type="ECO:0000313" key="2">
    <source>
        <dbReference type="EMBL" id="KAJ1148775.1"/>
    </source>
</evidence>
<proteinExistence type="predicted"/>
<organism evidence="2 3">
    <name type="scientific">Pleurodeles waltl</name>
    <name type="common">Iberian ribbed newt</name>
    <dbReference type="NCBI Taxonomy" id="8319"/>
    <lineage>
        <taxon>Eukaryota</taxon>
        <taxon>Metazoa</taxon>
        <taxon>Chordata</taxon>
        <taxon>Craniata</taxon>
        <taxon>Vertebrata</taxon>
        <taxon>Euteleostomi</taxon>
        <taxon>Amphibia</taxon>
        <taxon>Batrachia</taxon>
        <taxon>Caudata</taxon>
        <taxon>Salamandroidea</taxon>
        <taxon>Salamandridae</taxon>
        <taxon>Pleurodelinae</taxon>
        <taxon>Pleurodeles</taxon>
    </lineage>
</organism>
<accession>A0AAV7RDH9</accession>
<feature type="region of interest" description="Disordered" evidence="1">
    <location>
        <begin position="91"/>
        <end position="158"/>
    </location>
</feature>
<feature type="compositionally biased region" description="Basic residues" evidence="1">
    <location>
        <begin position="123"/>
        <end position="133"/>
    </location>
</feature>
<evidence type="ECO:0000313" key="3">
    <source>
        <dbReference type="Proteomes" id="UP001066276"/>
    </source>
</evidence>
<comment type="caution">
    <text evidence="2">The sequence shown here is derived from an EMBL/GenBank/DDBJ whole genome shotgun (WGS) entry which is preliminary data.</text>
</comment>
<keyword evidence="3" id="KW-1185">Reference proteome</keyword>
<dbReference type="AlphaFoldDB" id="A0AAV7RDH9"/>
<dbReference type="Proteomes" id="UP001066276">
    <property type="component" value="Chromosome 5"/>
</dbReference>
<reference evidence="2" key="1">
    <citation type="journal article" date="2022" name="bioRxiv">
        <title>Sequencing and chromosome-scale assembly of the giantPleurodeles waltlgenome.</title>
        <authorList>
            <person name="Brown T."/>
            <person name="Elewa A."/>
            <person name="Iarovenko S."/>
            <person name="Subramanian E."/>
            <person name="Araus A.J."/>
            <person name="Petzold A."/>
            <person name="Susuki M."/>
            <person name="Suzuki K.-i.T."/>
            <person name="Hayashi T."/>
            <person name="Toyoda A."/>
            <person name="Oliveira C."/>
            <person name="Osipova E."/>
            <person name="Leigh N.D."/>
            <person name="Simon A."/>
            <person name="Yun M.H."/>
        </authorList>
    </citation>
    <scope>NUCLEOTIDE SEQUENCE</scope>
    <source>
        <strain evidence="2">20211129_DDA</strain>
        <tissue evidence="2">Liver</tissue>
    </source>
</reference>
<protein>
    <submittedName>
        <fullName evidence="2">Uncharacterized protein</fullName>
    </submittedName>
</protein>
<feature type="compositionally biased region" description="Gly residues" evidence="1">
    <location>
        <begin position="134"/>
        <end position="146"/>
    </location>
</feature>
<evidence type="ECO:0000256" key="1">
    <source>
        <dbReference type="SAM" id="MobiDB-lite"/>
    </source>
</evidence>
<dbReference type="EMBL" id="JANPWB010000009">
    <property type="protein sequence ID" value="KAJ1148775.1"/>
    <property type="molecule type" value="Genomic_DNA"/>
</dbReference>
<gene>
    <name evidence="2" type="ORF">NDU88_001601</name>
</gene>
<sequence>MFAFMKKQSKDPMKGLDRAWRNCQEKLLDILCPLTKTLERAFQAKYSSAPTIPNVLCSGALSGTGHPGAGVGPAGEPCLIGPSVEPGPHVVGAGCRAGPPAPARRREARTAGPGPFCGGGRSSLRRRAWRHTPGRGGNGPGDGVGGTQQRCAALAPRP</sequence>
<name>A0AAV7RDH9_PLEWA</name>